<proteinExistence type="predicted"/>
<reference evidence="2 3" key="1">
    <citation type="journal article" date="2021" name="BMC Genomics">
        <title>Datura genome reveals duplications of psychoactive alkaloid biosynthetic genes and high mutation rate following tissue culture.</title>
        <authorList>
            <person name="Rajewski A."/>
            <person name="Carter-House D."/>
            <person name="Stajich J."/>
            <person name="Litt A."/>
        </authorList>
    </citation>
    <scope>NUCLEOTIDE SEQUENCE [LARGE SCALE GENOMIC DNA]</scope>
    <source>
        <strain evidence="2">AR-01</strain>
    </source>
</reference>
<gene>
    <name evidence="2" type="ORF">HAX54_011063</name>
</gene>
<keyword evidence="3" id="KW-1185">Reference proteome</keyword>
<dbReference type="EMBL" id="JACEIK010001623">
    <property type="protein sequence ID" value="MCD7470874.1"/>
    <property type="molecule type" value="Genomic_DNA"/>
</dbReference>
<accession>A0ABS8TJZ8</accession>
<feature type="compositionally biased region" description="Basic residues" evidence="1">
    <location>
        <begin position="1"/>
        <end position="10"/>
    </location>
</feature>
<feature type="non-terminal residue" evidence="2">
    <location>
        <position position="1"/>
    </location>
</feature>
<evidence type="ECO:0000313" key="3">
    <source>
        <dbReference type="Proteomes" id="UP000823775"/>
    </source>
</evidence>
<dbReference type="Proteomes" id="UP000823775">
    <property type="component" value="Unassembled WGS sequence"/>
</dbReference>
<evidence type="ECO:0000256" key="1">
    <source>
        <dbReference type="SAM" id="MobiDB-lite"/>
    </source>
</evidence>
<sequence length="109" mass="11642">PDHLHGRRTPKNLSNTGTFDAALDGNPTVNPTTLVVIIKVEDRIGNQVPPQVPPIPTGVGVDIGYIRSVIQMLTTLVEAQHQHVGLGTIYAVGGGGLKNFLRLKLKSMV</sequence>
<name>A0ABS8TJZ8_DATST</name>
<organism evidence="2 3">
    <name type="scientific">Datura stramonium</name>
    <name type="common">Jimsonweed</name>
    <name type="synonym">Common thornapple</name>
    <dbReference type="NCBI Taxonomy" id="4076"/>
    <lineage>
        <taxon>Eukaryota</taxon>
        <taxon>Viridiplantae</taxon>
        <taxon>Streptophyta</taxon>
        <taxon>Embryophyta</taxon>
        <taxon>Tracheophyta</taxon>
        <taxon>Spermatophyta</taxon>
        <taxon>Magnoliopsida</taxon>
        <taxon>eudicotyledons</taxon>
        <taxon>Gunneridae</taxon>
        <taxon>Pentapetalae</taxon>
        <taxon>asterids</taxon>
        <taxon>lamiids</taxon>
        <taxon>Solanales</taxon>
        <taxon>Solanaceae</taxon>
        <taxon>Solanoideae</taxon>
        <taxon>Datureae</taxon>
        <taxon>Datura</taxon>
    </lineage>
</organism>
<evidence type="ECO:0000313" key="2">
    <source>
        <dbReference type="EMBL" id="MCD7470874.1"/>
    </source>
</evidence>
<feature type="region of interest" description="Disordered" evidence="1">
    <location>
        <begin position="1"/>
        <end position="24"/>
    </location>
</feature>
<comment type="caution">
    <text evidence="2">The sequence shown here is derived from an EMBL/GenBank/DDBJ whole genome shotgun (WGS) entry which is preliminary data.</text>
</comment>
<protein>
    <submittedName>
        <fullName evidence="2">Uncharacterized protein</fullName>
    </submittedName>
</protein>